<feature type="region of interest" description="Disordered" evidence="1">
    <location>
        <begin position="331"/>
        <end position="360"/>
    </location>
</feature>
<proteinExistence type="predicted"/>
<dbReference type="Proteomes" id="UP000481861">
    <property type="component" value="Unassembled WGS sequence"/>
</dbReference>
<dbReference type="OrthoDB" id="3801434at2759"/>
<gene>
    <name evidence="2" type="ORF">BDV95DRAFT_606439</name>
</gene>
<reference evidence="2 3" key="1">
    <citation type="submission" date="2020-01" db="EMBL/GenBank/DDBJ databases">
        <authorList>
            <consortium name="DOE Joint Genome Institute"/>
            <person name="Haridas S."/>
            <person name="Albert R."/>
            <person name="Binder M."/>
            <person name="Bloem J."/>
            <person name="Labutti K."/>
            <person name="Salamov A."/>
            <person name="Andreopoulos B."/>
            <person name="Baker S.E."/>
            <person name="Barry K."/>
            <person name="Bills G."/>
            <person name="Bluhm B.H."/>
            <person name="Cannon C."/>
            <person name="Castanera R."/>
            <person name="Culley D.E."/>
            <person name="Daum C."/>
            <person name="Ezra D."/>
            <person name="Gonzalez J.B."/>
            <person name="Henrissat B."/>
            <person name="Kuo A."/>
            <person name="Liang C."/>
            <person name="Lipzen A."/>
            <person name="Lutzoni F."/>
            <person name="Magnuson J."/>
            <person name="Mondo S."/>
            <person name="Nolan M."/>
            <person name="Ohm R."/>
            <person name="Pangilinan J."/>
            <person name="Park H.-J.H."/>
            <person name="Ramirez L."/>
            <person name="Alfaro M."/>
            <person name="Sun H."/>
            <person name="Tritt A."/>
            <person name="Yoshinaga Y."/>
            <person name="Zwiers L.-H.L."/>
            <person name="Turgeon B.G."/>
            <person name="Goodwin S.B."/>
            <person name="Spatafora J.W."/>
            <person name="Crous P.W."/>
            <person name="Grigoriev I.V."/>
        </authorList>
    </citation>
    <scope>NUCLEOTIDE SEQUENCE [LARGE SCALE GENOMIC DNA]</scope>
    <source>
        <strain evidence="2 3">CBS 611.86</strain>
    </source>
</reference>
<organism evidence="2 3">
    <name type="scientific">Massariosphaeria phaeospora</name>
    <dbReference type="NCBI Taxonomy" id="100035"/>
    <lineage>
        <taxon>Eukaryota</taxon>
        <taxon>Fungi</taxon>
        <taxon>Dikarya</taxon>
        <taxon>Ascomycota</taxon>
        <taxon>Pezizomycotina</taxon>
        <taxon>Dothideomycetes</taxon>
        <taxon>Pleosporomycetidae</taxon>
        <taxon>Pleosporales</taxon>
        <taxon>Pleosporales incertae sedis</taxon>
        <taxon>Massariosphaeria</taxon>
    </lineage>
</organism>
<feature type="region of interest" description="Disordered" evidence="1">
    <location>
        <begin position="194"/>
        <end position="253"/>
    </location>
</feature>
<comment type="caution">
    <text evidence="2">The sequence shown here is derived from an EMBL/GenBank/DDBJ whole genome shotgun (WGS) entry which is preliminary data.</text>
</comment>
<evidence type="ECO:0000313" key="2">
    <source>
        <dbReference type="EMBL" id="KAF2871867.1"/>
    </source>
</evidence>
<name>A0A7C8IFP8_9PLEO</name>
<feature type="compositionally biased region" description="Acidic residues" evidence="1">
    <location>
        <begin position="345"/>
        <end position="360"/>
    </location>
</feature>
<keyword evidence="3" id="KW-1185">Reference proteome</keyword>
<evidence type="ECO:0000313" key="3">
    <source>
        <dbReference type="Proteomes" id="UP000481861"/>
    </source>
</evidence>
<dbReference type="EMBL" id="JAADJZ010000010">
    <property type="protein sequence ID" value="KAF2871867.1"/>
    <property type="molecule type" value="Genomic_DNA"/>
</dbReference>
<feature type="region of interest" description="Disordered" evidence="1">
    <location>
        <begin position="1"/>
        <end position="65"/>
    </location>
</feature>
<protein>
    <submittedName>
        <fullName evidence="2">Uncharacterized protein</fullName>
    </submittedName>
</protein>
<sequence length="369" mass="39246">MENGQPFDNEGFQGKSPLTSPKEAGSPSPKGTDQGGTRNRETVAAPDDAGEEQPSDSSVNSDEYDFVEREVREDDNAIAPTPAYRFPGTWDGAYHHTAAALVEVGAATKSYGNAIAKSGITKAGWSIGGALAKTANQGALVAANYAVNATVTNQQLLPSRIKNWLKGKEKLDEAKRRAEDAEKARMARRLRMETGQPPGMDESAVPSGSQWQASGGGEPFVIGDDPEEEQAGISIKPSPKNPWITSQQNSPASLPFQTPAHAKSVFKNFETPGSVRRKLSEPLGINIPVQRPVSSASKENSPYSGAFHDGIGYMESAVRPRRYSLVGSVTSSSLLSRGGAGGDEVAVEDEEHEVDEDDEDCFGLAGLLE</sequence>
<feature type="compositionally biased region" description="Polar residues" evidence="1">
    <location>
        <begin position="243"/>
        <end position="253"/>
    </location>
</feature>
<dbReference type="AlphaFoldDB" id="A0A7C8IFP8"/>
<accession>A0A7C8IFP8</accession>
<evidence type="ECO:0000256" key="1">
    <source>
        <dbReference type="SAM" id="MobiDB-lite"/>
    </source>
</evidence>